<keyword evidence="2" id="KW-1185">Reference proteome</keyword>
<evidence type="ECO:0000313" key="2">
    <source>
        <dbReference type="Proteomes" id="UP000541426"/>
    </source>
</evidence>
<evidence type="ECO:0000313" key="1">
    <source>
        <dbReference type="EMBL" id="MBB3986693.1"/>
    </source>
</evidence>
<gene>
    <name evidence="1" type="ORF">GGQ68_003036</name>
</gene>
<dbReference type="EMBL" id="JACIEJ010000007">
    <property type="protein sequence ID" value="MBB3986693.1"/>
    <property type="molecule type" value="Genomic_DNA"/>
</dbReference>
<proteinExistence type="predicted"/>
<organism evidence="1 2">
    <name type="scientific">Sagittula marina</name>
    <dbReference type="NCBI Taxonomy" id="943940"/>
    <lineage>
        <taxon>Bacteria</taxon>
        <taxon>Pseudomonadati</taxon>
        <taxon>Pseudomonadota</taxon>
        <taxon>Alphaproteobacteria</taxon>
        <taxon>Rhodobacterales</taxon>
        <taxon>Roseobacteraceae</taxon>
        <taxon>Sagittula</taxon>
    </lineage>
</organism>
<accession>A0A7W6DPA5</accession>
<dbReference type="AlphaFoldDB" id="A0A7W6DPA5"/>
<reference evidence="1 2" key="1">
    <citation type="submission" date="2020-08" db="EMBL/GenBank/DDBJ databases">
        <title>Genomic Encyclopedia of Type Strains, Phase IV (KMG-IV): sequencing the most valuable type-strain genomes for metagenomic binning, comparative biology and taxonomic classification.</title>
        <authorList>
            <person name="Goeker M."/>
        </authorList>
    </citation>
    <scope>NUCLEOTIDE SEQUENCE [LARGE SCALE GENOMIC DNA]</scope>
    <source>
        <strain evidence="1 2">DSM 102235</strain>
    </source>
</reference>
<comment type="caution">
    <text evidence="1">The sequence shown here is derived from an EMBL/GenBank/DDBJ whole genome shotgun (WGS) entry which is preliminary data.</text>
</comment>
<protein>
    <submittedName>
        <fullName evidence="1">Uncharacterized protein</fullName>
    </submittedName>
</protein>
<name>A0A7W6DPA5_9RHOB</name>
<sequence>MCLETGAVACGGSPDTPGGIWNAKKQVQCAAGFKEDHDGA</sequence>
<dbReference type="Proteomes" id="UP000541426">
    <property type="component" value="Unassembled WGS sequence"/>
</dbReference>